<dbReference type="AlphaFoldDB" id="A0A1I7ZJH6"/>
<proteinExistence type="predicted"/>
<keyword evidence="1" id="KW-1185">Reference proteome</keyword>
<accession>A0A1I7ZJH6</accession>
<dbReference type="WBParaSite" id="L893_g26912.t1">
    <property type="protein sequence ID" value="L893_g26912.t1"/>
    <property type="gene ID" value="L893_g26912"/>
</dbReference>
<reference evidence="2" key="1">
    <citation type="submission" date="2016-11" db="UniProtKB">
        <authorList>
            <consortium name="WormBaseParasite"/>
        </authorList>
    </citation>
    <scope>IDENTIFICATION</scope>
</reference>
<evidence type="ECO:0000313" key="2">
    <source>
        <dbReference type="WBParaSite" id="L893_g26912.t1"/>
    </source>
</evidence>
<name>A0A1I7ZJH6_9BILA</name>
<dbReference type="Proteomes" id="UP000095287">
    <property type="component" value="Unplaced"/>
</dbReference>
<evidence type="ECO:0000313" key="1">
    <source>
        <dbReference type="Proteomes" id="UP000095287"/>
    </source>
</evidence>
<protein>
    <submittedName>
        <fullName evidence="2">Secreted protein</fullName>
    </submittedName>
</protein>
<organism evidence="1 2">
    <name type="scientific">Steinernema glaseri</name>
    <dbReference type="NCBI Taxonomy" id="37863"/>
    <lineage>
        <taxon>Eukaryota</taxon>
        <taxon>Metazoa</taxon>
        <taxon>Ecdysozoa</taxon>
        <taxon>Nematoda</taxon>
        <taxon>Chromadorea</taxon>
        <taxon>Rhabditida</taxon>
        <taxon>Tylenchina</taxon>
        <taxon>Panagrolaimomorpha</taxon>
        <taxon>Strongyloidoidea</taxon>
        <taxon>Steinernematidae</taxon>
        <taxon>Steinernema</taxon>
    </lineage>
</organism>
<sequence>MSPSASLIGLRRWTAAARIEPVITELSFASPMPLTFGNLCRGLYPSMYCHKRRTFTVYGFQNMGIDEKCKEELTTSQKRVGDFNVQNTLRFEYFIYTTYDFMTVSKQRHPTSDRK</sequence>